<accession>G0AFJ8</accession>
<sequence length="49" mass="5575">MPVYPYEKLIKKQHEQQQDRTVLFLTNQAAKPLAGIATEGDIEVAYKLS</sequence>
<dbReference type="KEGG" id="cfu:CFU_4266"/>
<dbReference type="HOGENOM" id="CLU_3134470_0_0_4"/>
<reference evidence="1 2" key="2">
    <citation type="journal article" date="2006" name="J. Microbiol. Methods">
        <title>Genomic flank-sequencing of plasposon insertion sites for rapid identification of functional genes.</title>
        <authorList>
            <person name="Leveau J.H."/>
            <person name="Gerards S."/>
            <person name="Fritsche K."/>
            <person name="Zondag G."/>
            <person name="van Veen J.A."/>
        </authorList>
    </citation>
    <scope>NUCLEOTIDE SEQUENCE [LARGE SCALE GENOMIC DNA]</scope>
    <source>
        <strain evidence="1 2">Ter331</strain>
    </source>
</reference>
<dbReference type="Proteomes" id="UP000008392">
    <property type="component" value="Chromosome"/>
</dbReference>
<reference evidence="1 2" key="1">
    <citation type="journal article" date="2004" name="Environ. Microbiol.">
        <title>Phylogeny-function analysis of (meta)genomic libraries: screening for expression of ribosomal RNA genes by large-insert library fluorescent in situ hybridization (LIL-FISH).</title>
        <authorList>
            <person name="Leveau J.H."/>
            <person name="Gerards S."/>
            <person name="de Boer W."/>
            <person name="van Veen J.A."/>
        </authorList>
    </citation>
    <scope>NUCLEOTIDE SEQUENCE [LARGE SCALE GENOMIC DNA]</scope>
    <source>
        <strain evidence="1 2">Ter331</strain>
    </source>
</reference>
<reference evidence="1 2" key="4">
    <citation type="journal article" date="2010" name="Environ. Microbiol.">
        <title>The bacterial genus Collimonas: mycophagy, weathering and other adaptive solutions to life in oligotrophic soil environments.</title>
        <authorList>
            <person name="Leveau J.H."/>
            <person name="Uroz S."/>
            <person name="de Boer W."/>
        </authorList>
    </citation>
    <scope>NUCLEOTIDE SEQUENCE [LARGE SCALE GENOMIC DNA]</scope>
    <source>
        <strain evidence="1 2">Ter331</strain>
    </source>
</reference>
<dbReference type="AlphaFoldDB" id="G0AFJ8"/>
<gene>
    <name evidence="1" type="ordered locus">CFU_4266</name>
</gene>
<reference evidence="1 2" key="5">
    <citation type="journal article" date="2011" name="ISME J.">
        <title>Dual transcriptional profiling of a bacterial/fungal confrontation: Collimonas fungivorans versus Aspergillus niger.</title>
        <authorList>
            <person name="Mela F."/>
            <person name="Fritsche K."/>
            <person name="de Boer W."/>
            <person name="van Veen J.A."/>
            <person name="de Graaff L.H."/>
            <person name="van den Berg M."/>
            <person name="Leveau J.H."/>
        </authorList>
    </citation>
    <scope>NUCLEOTIDE SEQUENCE [LARGE SCALE GENOMIC DNA]</scope>
    <source>
        <strain evidence="1 2">Ter331</strain>
    </source>
</reference>
<proteinExistence type="predicted"/>
<reference evidence="1 2" key="3">
    <citation type="journal article" date="2008" name="FEMS Microbiol. Ecol.">
        <title>Identification and characterization of genes underlying chitinolysis in Collimonas fungivorans Ter331.</title>
        <authorList>
            <person name="Fritsche K."/>
            <person name="de Boer W."/>
            <person name="Gerards S."/>
            <person name="van den Berg M."/>
            <person name="van Veen J.A."/>
            <person name="Leveau J.H."/>
        </authorList>
    </citation>
    <scope>NUCLEOTIDE SEQUENCE [LARGE SCALE GENOMIC DNA]</scope>
    <source>
        <strain evidence="1 2">Ter331</strain>
    </source>
</reference>
<keyword evidence="2" id="KW-1185">Reference proteome</keyword>
<reference evidence="2" key="6">
    <citation type="submission" date="2011-05" db="EMBL/GenBank/DDBJ databases">
        <title>Complete sequence of Collimonas fungivorans Ter331.</title>
        <authorList>
            <person name="Leveau J.H."/>
        </authorList>
    </citation>
    <scope>NUCLEOTIDE SEQUENCE [LARGE SCALE GENOMIC DNA]</scope>
    <source>
        <strain evidence="2">Ter331</strain>
    </source>
</reference>
<name>G0AFJ8_COLFT</name>
<evidence type="ECO:0000313" key="2">
    <source>
        <dbReference type="Proteomes" id="UP000008392"/>
    </source>
</evidence>
<protein>
    <submittedName>
        <fullName evidence="1">Uncharacterized protein</fullName>
    </submittedName>
</protein>
<dbReference type="EMBL" id="CP002745">
    <property type="protein sequence ID" value="AEK64087.1"/>
    <property type="molecule type" value="Genomic_DNA"/>
</dbReference>
<organism evidence="1 2">
    <name type="scientific">Collimonas fungivorans (strain Ter331)</name>
    <dbReference type="NCBI Taxonomy" id="1005048"/>
    <lineage>
        <taxon>Bacteria</taxon>
        <taxon>Pseudomonadati</taxon>
        <taxon>Pseudomonadota</taxon>
        <taxon>Betaproteobacteria</taxon>
        <taxon>Burkholderiales</taxon>
        <taxon>Oxalobacteraceae</taxon>
        <taxon>Collimonas</taxon>
    </lineage>
</organism>
<evidence type="ECO:0000313" key="1">
    <source>
        <dbReference type="EMBL" id="AEK64087.1"/>
    </source>
</evidence>